<feature type="non-terminal residue" evidence="1">
    <location>
        <position position="1"/>
    </location>
</feature>
<keyword evidence="2" id="KW-1185">Reference proteome</keyword>
<comment type="caution">
    <text evidence="1">The sequence shown here is derived from an EMBL/GenBank/DDBJ whole genome shotgun (WGS) entry which is preliminary data.</text>
</comment>
<evidence type="ECO:0000313" key="1">
    <source>
        <dbReference type="EMBL" id="RDY08752.1"/>
    </source>
</evidence>
<accession>A0A371I137</accession>
<feature type="non-terminal residue" evidence="1">
    <location>
        <position position="367"/>
    </location>
</feature>
<organism evidence="1 2">
    <name type="scientific">Mucuna pruriens</name>
    <name type="common">Velvet bean</name>
    <name type="synonym">Dolichos pruriens</name>
    <dbReference type="NCBI Taxonomy" id="157652"/>
    <lineage>
        <taxon>Eukaryota</taxon>
        <taxon>Viridiplantae</taxon>
        <taxon>Streptophyta</taxon>
        <taxon>Embryophyta</taxon>
        <taxon>Tracheophyta</taxon>
        <taxon>Spermatophyta</taxon>
        <taxon>Magnoliopsida</taxon>
        <taxon>eudicotyledons</taxon>
        <taxon>Gunneridae</taxon>
        <taxon>Pentapetalae</taxon>
        <taxon>rosids</taxon>
        <taxon>fabids</taxon>
        <taxon>Fabales</taxon>
        <taxon>Fabaceae</taxon>
        <taxon>Papilionoideae</taxon>
        <taxon>50 kb inversion clade</taxon>
        <taxon>NPAAA clade</taxon>
        <taxon>indigoferoid/millettioid clade</taxon>
        <taxon>Phaseoleae</taxon>
        <taxon>Mucuna</taxon>
    </lineage>
</organism>
<dbReference type="EMBL" id="QJKJ01001213">
    <property type="protein sequence ID" value="RDY08752.1"/>
    <property type="molecule type" value="Genomic_DNA"/>
</dbReference>
<gene>
    <name evidence="1" type="ORF">CR513_06982</name>
</gene>
<reference evidence="1" key="1">
    <citation type="submission" date="2018-05" db="EMBL/GenBank/DDBJ databases">
        <title>Draft genome of Mucuna pruriens seed.</title>
        <authorList>
            <person name="Nnadi N.E."/>
            <person name="Vos R."/>
            <person name="Hasami M.H."/>
            <person name="Devisetty U.K."/>
            <person name="Aguiy J.C."/>
        </authorList>
    </citation>
    <scope>NUCLEOTIDE SEQUENCE [LARGE SCALE GENOMIC DNA]</scope>
    <source>
        <strain evidence="1">JCA_2017</strain>
    </source>
</reference>
<name>A0A371I137_MUCPR</name>
<protein>
    <submittedName>
        <fullName evidence="1">Uncharacterized protein</fullName>
    </submittedName>
</protein>
<sequence>MDRIMLCEKFLPKHFWSKALNTTLCVPNPRPTTNSEYHSCPQARTWYRAFIRRMDDDFVIIIATSCKDEGLDFYEDWEGHHSKPSGYKVNKMMLKKIGVHRLFPSYVEQPPKISLKPRDFKPPTLVKPPLFDALIDDDETIAQHYKKRKSSKAFCLSPPLTRRNKKNKETMVHVPASKVHVEGVEQASFEPIKTMPKPLTKGDKQKELKKAISLSKRRKEKQERLKKKEEASLVEALVIFKVSQPQTIPLSIKPKEDPLPPTLQVEAIVQEQLLTFVDASFANTFVHCEFPTIEQDPKYWGPYSIWRCLVDLTFHLEEKKKKVQCLYFMIEHKFAKILMIEPFALLTKKVEQKKKKKKIEEEEEETL</sequence>
<dbReference type="AlphaFoldDB" id="A0A371I137"/>
<dbReference type="Proteomes" id="UP000257109">
    <property type="component" value="Unassembled WGS sequence"/>
</dbReference>
<proteinExistence type="predicted"/>
<evidence type="ECO:0000313" key="2">
    <source>
        <dbReference type="Proteomes" id="UP000257109"/>
    </source>
</evidence>